<dbReference type="EMBL" id="QZJZ01000022">
    <property type="protein sequence ID" value="RJP60804.1"/>
    <property type="molecule type" value="Genomic_DNA"/>
</dbReference>
<evidence type="ECO:0000256" key="1">
    <source>
        <dbReference type="SAM" id="MobiDB-lite"/>
    </source>
</evidence>
<comment type="caution">
    <text evidence="2">The sequence shown here is derived from an EMBL/GenBank/DDBJ whole genome shotgun (WGS) entry which is preliminary data.</text>
</comment>
<accession>A0A3A4R3Y5</accession>
<protein>
    <submittedName>
        <fullName evidence="2">Uncharacterized protein</fullName>
    </submittedName>
</protein>
<evidence type="ECO:0000313" key="3">
    <source>
        <dbReference type="Proteomes" id="UP000266426"/>
    </source>
</evidence>
<feature type="region of interest" description="Disordered" evidence="1">
    <location>
        <begin position="47"/>
        <end position="73"/>
    </location>
</feature>
<reference evidence="2 3" key="1">
    <citation type="journal article" date="2017" name="ISME J.">
        <title>Energy and carbon metabolisms in a deep terrestrial subsurface fluid microbial community.</title>
        <authorList>
            <person name="Momper L."/>
            <person name="Jungbluth S.P."/>
            <person name="Lee M.D."/>
            <person name="Amend J.P."/>
        </authorList>
    </citation>
    <scope>NUCLEOTIDE SEQUENCE [LARGE SCALE GENOMIC DNA]</scope>
    <source>
        <strain evidence="2">SURF_26</strain>
    </source>
</reference>
<dbReference type="AlphaFoldDB" id="A0A3A4R3Y5"/>
<organism evidence="2 3">
    <name type="scientific">Candidatus Auribacter fodinae</name>
    <dbReference type="NCBI Taxonomy" id="2093366"/>
    <lineage>
        <taxon>Bacteria</taxon>
        <taxon>Pseudomonadati</taxon>
        <taxon>Candidatus Auribacterota</taxon>
        <taxon>Candidatus Auribacteria</taxon>
        <taxon>Candidatus Auribacterales</taxon>
        <taxon>Candidatus Auribacteraceae</taxon>
        <taxon>Candidatus Auribacter</taxon>
    </lineage>
</organism>
<gene>
    <name evidence="2" type="ORF">C4541_03455</name>
</gene>
<sequence>MTRTIYITCPHCKALIEAETDHGKVIKSFPHDGEADSDKDRFLSEMEKIKKSDQTREERFNQSKKEEEKKKDKLSELFKKETDRVKKEGDIKPELRPFDLD</sequence>
<proteinExistence type="predicted"/>
<name>A0A3A4R3Y5_9BACT</name>
<dbReference type="Proteomes" id="UP000266426">
    <property type="component" value="Unassembled WGS sequence"/>
</dbReference>
<evidence type="ECO:0000313" key="2">
    <source>
        <dbReference type="EMBL" id="RJP60804.1"/>
    </source>
</evidence>